<feature type="domain" description="Cas12f1-like TNB" evidence="2">
    <location>
        <begin position="1"/>
        <end position="43"/>
    </location>
</feature>
<evidence type="ECO:0000256" key="1">
    <source>
        <dbReference type="ARBA" id="ARBA00023125"/>
    </source>
</evidence>
<evidence type="ECO:0000313" key="3">
    <source>
        <dbReference type="EMBL" id="RHK39163.1"/>
    </source>
</evidence>
<evidence type="ECO:0000259" key="2">
    <source>
        <dbReference type="Pfam" id="PF07282"/>
    </source>
</evidence>
<dbReference type="Pfam" id="PF07282">
    <property type="entry name" value="Cas12f1-like_TNB"/>
    <property type="match status" value="1"/>
</dbReference>
<comment type="caution">
    <text evidence="3">The sequence shown here is derived from an EMBL/GenBank/DDBJ whole genome shotgun (WGS) entry which is preliminary data.</text>
</comment>
<dbReference type="EMBL" id="QRNJ01000028">
    <property type="protein sequence ID" value="RHK39163.1"/>
    <property type="molecule type" value="Genomic_DNA"/>
</dbReference>
<evidence type="ECO:0000313" key="4">
    <source>
        <dbReference type="Proteomes" id="UP000283497"/>
    </source>
</evidence>
<proteinExistence type="predicted"/>
<accession>A0A415G791</accession>
<feature type="non-terminal residue" evidence="3">
    <location>
        <position position="1"/>
    </location>
</feature>
<protein>
    <submittedName>
        <fullName evidence="3">Transposase</fullName>
    </submittedName>
</protein>
<reference evidence="3 4" key="1">
    <citation type="submission" date="2018-08" db="EMBL/GenBank/DDBJ databases">
        <title>A genome reference for cultivated species of the human gut microbiota.</title>
        <authorList>
            <person name="Zou Y."/>
            <person name="Xue W."/>
            <person name="Luo G."/>
        </authorList>
    </citation>
    <scope>NUCLEOTIDE SEQUENCE [LARGE SCALE GENOMIC DNA]</scope>
    <source>
        <strain evidence="3 4">AF45-14BH</strain>
    </source>
</reference>
<dbReference type="Proteomes" id="UP000283497">
    <property type="component" value="Unassembled WGS sequence"/>
</dbReference>
<sequence length="53" mass="5825">SSQLCSHCGFKNPLVKNLSIRHWDCPNCGTTGIDRDVNAAKNIKKEGLRLLTA</sequence>
<gene>
    <name evidence="3" type="ORF">DW068_08360</name>
</gene>
<dbReference type="InterPro" id="IPR010095">
    <property type="entry name" value="Cas12f1-like_TNB"/>
</dbReference>
<keyword evidence="1" id="KW-0238">DNA-binding</keyword>
<dbReference type="RefSeq" id="WP_147363034.1">
    <property type="nucleotide sequence ID" value="NZ_QRNJ01000028.1"/>
</dbReference>
<name>A0A415G791_9FIRM</name>
<dbReference type="GO" id="GO:0003677">
    <property type="term" value="F:DNA binding"/>
    <property type="evidence" value="ECO:0007669"/>
    <property type="project" value="UniProtKB-KW"/>
</dbReference>
<dbReference type="AlphaFoldDB" id="A0A415G791"/>
<organism evidence="3 4">
    <name type="scientific">Anaerobutyricum hallii</name>
    <dbReference type="NCBI Taxonomy" id="39488"/>
    <lineage>
        <taxon>Bacteria</taxon>
        <taxon>Bacillati</taxon>
        <taxon>Bacillota</taxon>
        <taxon>Clostridia</taxon>
        <taxon>Lachnospirales</taxon>
        <taxon>Lachnospiraceae</taxon>
        <taxon>Anaerobutyricum</taxon>
    </lineage>
</organism>